<gene>
    <name evidence="1" type="ORF">OE647_16210</name>
</gene>
<evidence type="ECO:0000313" key="2">
    <source>
        <dbReference type="Proteomes" id="UP001652503"/>
    </source>
</evidence>
<protein>
    <recommendedName>
        <fullName evidence="3">Roadblock/LAMTOR2 domain-containing protein</fullName>
    </recommendedName>
</protein>
<evidence type="ECO:0008006" key="3">
    <source>
        <dbReference type="Google" id="ProtNLM"/>
    </source>
</evidence>
<reference evidence="1 2" key="1">
    <citation type="submission" date="2022-10" db="EMBL/GenBank/DDBJ databases">
        <title>Defluviimonas sp. nov., isolated from ocean surface water.</title>
        <authorList>
            <person name="He W."/>
            <person name="Wang L."/>
            <person name="Zhang D.-F."/>
        </authorList>
    </citation>
    <scope>NUCLEOTIDE SEQUENCE [LARGE SCALE GENOMIC DNA]</scope>
    <source>
        <strain evidence="1 2">WL0075</strain>
    </source>
</reference>
<organism evidence="1 2">
    <name type="scientific">Albidovulum sediminicola</name>
    <dbReference type="NCBI Taxonomy" id="2984331"/>
    <lineage>
        <taxon>Bacteria</taxon>
        <taxon>Pseudomonadati</taxon>
        <taxon>Pseudomonadota</taxon>
        <taxon>Alphaproteobacteria</taxon>
        <taxon>Rhodobacterales</taxon>
        <taxon>Paracoccaceae</taxon>
        <taxon>Albidovulum</taxon>
    </lineage>
</organism>
<dbReference type="RefSeq" id="WP_263722795.1">
    <property type="nucleotide sequence ID" value="NZ_JAOWLA010000017.1"/>
</dbReference>
<keyword evidence="2" id="KW-1185">Reference proteome</keyword>
<dbReference type="Proteomes" id="UP001652503">
    <property type="component" value="Unassembled WGS sequence"/>
</dbReference>
<comment type="caution">
    <text evidence="1">The sequence shown here is derived from an EMBL/GenBank/DDBJ whole genome shotgun (WGS) entry which is preliminary data.</text>
</comment>
<dbReference type="EMBL" id="JAOWLA010000017">
    <property type="protein sequence ID" value="MCV2866268.1"/>
    <property type="molecule type" value="Genomic_DNA"/>
</dbReference>
<proteinExistence type="predicted"/>
<sequence length="129" mass="14151">MALNELMDGTLRALPECLAVCYVDMPEELVLTRRSSRAFSQEVLDAVATLASRLLEGRGVAEAWRQAAVAPEEERPGEAILANDDFTCLFLRMEKHDEHALCLIANRGADVAQMRLAGRALGKDIANIL</sequence>
<accession>A0ABT2Z575</accession>
<name>A0ABT2Z575_9RHOB</name>
<evidence type="ECO:0000313" key="1">
    <source>
        <dbReference type="EMBL" id="MCV2866268.1"/>
    </source>
</evidence>